<dbReference type="AlphaFoldDB" id="A0A433ZWU1"/>
<comment type="caution">
    <text evidence="1">The sequence shown here is derived from an EMBL/GenBank/DDBJ whole genome shotgun (WGS) entry which is preliminary data.</text>
</comment>
<reference evidence="1 2" key="1">
    <citation type="submission" date="2017-08" db="EMBL/GenBank/DDBJ databases">
        <title>Draft genome sequence of pheromone producing symbiont Morganella morganii, of the female New Zealand grass grub Costelytra giveni.</title>
        <authorList>
            <person name="Laugraud A."/>
            <person name="Young S.D."/>
            <person name="Hurst M.H."/>
        </authorList>
    </citation>
    <scope>NUCLEOTIDE SEQUENCE [LARGE SCALE GENOMIC DNA]</scope>
    <source>
        <strain evidence="1 2">MMsCG</strain>
    </source>
</reference>
<proteinExistence type="predicted"/>
<name>A0A433ZWU1_MORMO</name>
<accession>A0A433ZWU1</accession>
<protein>
    <submittedName>
        <fullName evidence="1">Uncharacterized protein</fullName>
    </submittedName>
</protein>
<dbReference type="EMBL" id="NRQY01000001">
    <property type="protein sequence ID" value="RUT66567.1"/>
    <property type="molecule type" value="Genomic_DNA"/>
</dbReference>
<sequence length="101" mass="11591">MTQMTKTPAVTAENTDWMTGFYNLVSALVQQGFSQDSATLHVVSFTQMSYAYARKFSQDYGEDYGSDFWHWYTNPMADSLSVRRQKKPIVLRCTQTITGVR</sequence>
<evidence type="ECO:0000313" key="2">
    <source>
        <dbReference type="Proteomes" id="UP000286908"/>
    </source>
</evidence>
<evidence type="ECO:0000313" key="1">
    <source>
        <dbReference type="EMBL" id="RUT66567.1"/>
    </source>
</evidence>
<dbReference type="Proteomes" id="UP000286908">
    <property type="component" value="Unassembled WGS sequence"/>
</dbReference>
<gene>
    <name evidence="1" type="ORF">CKG00_09345</name>
</gene>
<organism evidence="1 2">
    <name type="scientific">Morganella morganii</name>
    <name type="common">Proteus morganii</name>
    <dbReference type="NCBI Taxonomy" id="582"/>
    <lineage>
        <taxon>Bacteria</taxon>
        <taxon>Pseudomonadati</taxon>
        <taxon>Pseudomonadota</taxon>
        <taxon>Gammaproteobacteria</taxon>
        <taxon>Enterobacterales</taxon>
        <taxon>Morganellaceae</taxon>
        <taxon>Morganella</taxon>
    </lineage>
</organism>